<protein>
    <submittedName>
        <fullName evidence="6">Efflux transporter, RND family, MFP subunit</fullName>
    </submittedName>
</protein>
<dbReference type="Gene3D" id="2.40.420.20">
    <property type="match status" value="1"/>
</dbReference>
<evidence type="ECO:0000313" key="6">
    <source>
        <dbReference type="EMBL" id="PKQ68625.1"/>
    </source>
</evidence>
<feature type="coiled-coil region" evidence="3">
    <location>
        <begin position="110"/>
        <end position="175"/>
    </location>
</feature>
<dbReference type="GO" id="GO:0015679">
    <property type="term" value="P:plasma membrane copper ion transport"/>
    <property type="evidence" value="ECO:0007669"/>
    <property type="project" value="TreeGrafter"/>
</dbReference>
<dbReference type="RefSeq" id="WP_101358869.1">
    <property type="nucleotide sequence ID" value="NZ_NKXO01000023.1"/>
</dbReference>
<dbReference type="PANTHER" id="PTHR30097">
    <property type="entry name" value="CATION EFFLUX SYSTEM PROTEIN CUSB"/>
    <property type="match status" value="1"/>
</dbReference>
<dbReference type="AlphaFoldDB" id="A0A2N3IEB6"/>
<dbReference type="Gene3D" id="2.40.50.100">
    <property type="match status" value="1"/>
</dbReference>
<evidence type="ECO:0000256" key="3">
    <source>
        <dbReference type="SAM" id="Coils"/>
    </source>
</evidence>
<dbReference type="FunFam" id="2.40.30.170:FF:000010">
    <property type="entry name" value="Efflux RND transporter periplasmic adaptor subunit"/>
    <property type="match status" value="1"/>
</dbReference>
<sequence length="376" mass="42598">MRTTIFIAILWLISACQSKEIHSETQNKENTTSLIELNPKQIQTMGISLGKLEKRKVNEFVLANGMIDVPPESRAIITAKMEGFVKKCDLLVGDFVQKGQVLTILENLRLITLQEEYLNVKNQLIFLEQEFERQSRLEEAEAGTKKILQKTTADLQSAKIRLASLEKQLEFVGINPATLQARNISATFVVTAPISGYVKSVSIAKGQNVLAETVLFEIVSKEHLHIELQVFEKDITKIHKGQKVYFQSPNLGNETFEGKVFLIGQNFDTQSKTANIHVHFEEKDKPFLPGMYVNARIAVGESEFWAVPEGAIVQEGEENFIFYTTNQKHFYQTPIRIKNREASWIAIELLKEIPENALIVEKGAIYLQGAMQNEEE</sequence>
<keyword evidence="2" id="KW-0813">Transport</keyword>
<keyword evidence="3" id="KW-0175">Coiled coil</keyword>
<dbReference type="GO" id="GO:0022857">
    <property type="term" value="F:transmembrane transporter activity"/>
    <property type="evidence" value="ECO:0007669"/>
    <property type="project" value="InterPro"/>
</dbReference>
<dbReference type="NCBIfam" id="TIGR01730">
    <property type="entry name" value="RND_mfp"/>
    <property type="match status" value="1"/>
</dbReference>
<dbReference type="Pfam" id="PF25973">
    <property type="entry name" value="BSH_CzcB"/>
    <property type="match status" value="1"/>
</dbReference>
<dbReference type="EMBL" id="NKXO01000023">
    <property type="protein sequence ID" value="PKQ68625.1"/>
    <property type="molecule type" value="Genomic_DNA"/>
</dbReference>
<dbReference type="SUPFAM" id="SSF111369">
    <property type="entry name" value="HlyD-like secretion proteins"/>
    <property type="match status" value="1"/>
</dbReference>
<name>A0A2N3IEB6_9BACT</name>
<dbReference type="PROSITE" id="PS51257">
    <property type="entry name" value="PROKAR_LIPOPROTEIN"/>
    <property type="match status" value="1"/>
</dbReference>
<comment type="similarity">
    <text evidence="1">Belongs to the membrane fusion protein (MFP) (TC 8.A.1) family.</text>
</comment>
<feature type="domain" description="CusB-like beta-barrel" evidence="4">
    <location>
        <begin position="226"/>
        <end position="298"/>
    </location>
</feature>
<dbReference type="GO" id="GO:0030313">
    <property type="term" value="C:cell envelope"/>
    <property type="evidence" value="ECO:0007669"/>
    <property type="project" value="TreeGrafter"/>
</dbReference>
<keyword evidence="7" id="KW-1185">Reference proteome</keyword>
<dbReference type="InterPro" id="IPR058792">
    <property type="entry name" value="Beta-barrel_RND_2"/>
</dbReference>
<dbReference type="GO" id="GO:0016020">
    <property type="term" value="C:membrane"/>
    <property type="evidence" value="ECO:0007669"/>
    <property type="project" value="InterPro"/>
</dbReference>
<evidence type="ECO:0000256" key="2">
    <source>
        <dbReference type="ARBA" id="ARBA00022448"/>
    </source>
</evidence>
<reference evidence="6 7" key="1">
    <citation type="submission" date="2017-06" db="EMBL/GenBank/DDBJ databases">
        <title>Raineya orbicola gen. nov., sp. nov. a slightly thermophilic bacterium of the phylum Bacteroidetes and the description of Raineyaceae fam. nov.</title>
        <authorList>
            <person name="Albuquerque L."/>
            <person name="Polonia A.R.M."/>
            <person name="Barroso C."/>
            <person name="Froufe H.J.C."/>
            <person name="Lage O."/>
            <person name="Lobo-Da-Cunha A."/>
            <person name="Egas C."/>
            <person name="Da Costa M.S."/>
        </authorList>
    </citation>
    <scope>NUCLEOTIDE SEQUENCE [LARGE SCALE GENOMIC DNA]</scope>
    <source>
        <strain evidence="6 7">SPSPC-11</strain>
    </source>
</reference>
<gene>
    <name evidence="6" type="ORF">Rain11_1603</name>
</gene>
<dbReference type="Proteomes" id="UP000233387">
    <property type="component" value="Unassembled WGS sequence"/>
</dbReference>
<organism evidence="6 7">
    <name type="scientific">Raineya orbicola</name>
    <dbReference type="NCBI Taxonomy" id="2016530"/>
    <lineage>
        <taxon>Bacteria</taxon>
        <taxon>Pseudomonadati</taxon>
        <taxon>Bacteroidota</taxon>
        <taxon>Cytophagia</taxon>
        <taxon>Cytophagales</taxon>
        <taxon>Raineyaceae</taxon>
        <taxon>Raineya</taxon>
    </lineage>
</organism>
<dbReference type="Gene3D" id="2.40.30.170">
    <property type="match status" value="1"/>
</dbReference>
<dbReference type="InterPro" id="IPR058647">
    <property type="entry name" value="BSH_CzcB-like"/>
</dbReference>
<dbReference type="Gene3D" id="1.10.287.470">
    <property type="entry name" value="Helix hairpin bin"/>
    <property type="match status" value="1"/>
</dbReference>
<dbReference type="Pfam" id="PF25954">
    <property type="entry name" value="Beta-barrel_RND_2"/>
    <property type="match status" value="1"/>
</dbReference>
<dbReference type="GO" id="GO:0060003">
    <property type="term" value="P:copper ion export"/>
    <property type="evidence" value="ECO:0007669"/>
    <property type="project" value="TreeGrafter"/>
</dbReference>
<feature type="domain" description="CzcB-like barrel-sandwich hybrid" evidence="5">
    <location>
        <begin position="75"/>
        <end position="218"/>
    </location>
</feature>
<proteinExistence type="inferred from homology"/>
<evidence type="ECO:0000313" key="7">
    <source>
        <dbReference type="Proteomes" id="UP000233387"/>
    </source>
</evidence>
<evidence type="ECO:0000259" key="5">
    <source>
        <dbReference type="Pfam" id="PF25973"/>
    </source>
</evidence>
<dbReference type="PANTHER" id="PTHR30097:SF4">
    <property type="entry name" value="SLR6042 PROTEIN"/>
    <property type="match status" value="1"/>
</dbReference>
<evidence type="ECO:0000259" key="4">
    <source>
        <dbReference type="Pfam" id="PF25954"/>
    </source>
</evidence>
<dbReference type="OrthoDB" id="9814657at2"/>
<evidence type="ECO:0000256" key="1">
    <source>
        <dbReference type="ARBA" id="ARBA00009477"/>
    </source>
</evidence>
<accession>A0A2N3IEB6</accession>
<dbReference type="InterPro" id="IPR051909">
    <property type="entry name" value="MFP_Cation_Efflux"/>
</dbReference>
<dbReference type="InterPro" id="IPR006143">
    <property type="entry name" value="RND_pump_MFP"/>
</dbReference>
<comment type="caution">
    <text evidence="6">The sequence shown here is derived from an EMBL/GenBank/DDBJ whole genome shotgun (WGS) entry which is preliminary data.</text>
</comment>